<evidence type="ECO:0000313" key="4">
    <source>
        <dbReference type="Proteomes" id="UP000053664"/>
    </source>
</evidence>
<dbReference type="Gene3D" id="3.90.1200.10">
    <property type="match status" value="2"/>
</dbReference>
<dbReference type="GeneID" id="19316854"/>
<feature type="compositionally biased region" description="Low complexity" evidence="2">
    <location>
        <begin position="206"/>
        <end position="228"/>
    </location>
</feature>
<dbReference type="Pfam" id="PF01633">
    <property type="entry name" value="Choline_kinase"/>
    <property type="match status" value="2"/>
</dbReference>
<dbReference type="GO" id="GO:0004103">
    <property type="term" value="F:choline kinase activity"/>
    <property type="evidence" value="ECO:0007669"/>
    <property type="project" value="TreeGrafter"/>
</dbReference>
<dbReference type="PANTHER" id="PTHR22603:SF93">
    <property type="entry name" value="RE24176P"/>
    <property type="match status" value="1"/>
</dbReference>
<feature type="compositionally biased region" description="Basic residues" evidence="2">
    <location>
        <begin position="862"/>
        <end position="873"/>
    </location>
</feature>
<dbReference type="Gene3D" id="3.30.200.20">
    <property type="entry name" value="Phosphorylase Kinase, domain 1"/>
    <property type="match status" value="1"/>
</dbReference>
<dbReference type="InterPro" id="IPR011009">
    <property type="entry name" value="Kinase-like_dom_sf"/>
</dbReference>
<feature type="region of interest" description="Disordered" evidence="2">
    <location>
        <begin position="91"/>
        <end position="140"/>
    </location>
</feature>
<sequence>MPMRDSAAGRHPEPHTPSSPSTSRQHDAQSPSLPTQQLRDPLSDVDVASSFDPYPSPALSAYSYTTSSSVDLSDFDSDLGSLSLDALDEPVRSHQRHLTVTTDGLPANGDAQSQRKQHLQQARRPHSPPDDDQDGDYAGRVCDLSGERHLSGTSTPIATASSHFLAHGNGSMTSTKEHPYAHLRLSPKQMPGLDYNGTAPAAAQASATLTSPAGPAVGDAAAEAQGAGDDADAEDDAADDEGMDNEGDELDAFDFEDVNEDDMHAEGIPAARGFRLDARQADTPKFLQKVLDLLSIHLKLAGWSAETVDPSLRPLVAQNLKLKRISGAFTNAVFFASYRLAPSQQPPAPTASLPPTVLLRVYGTGSEALLSRRAELLILHTLSSLYEIGPHILGTFANGRVEEFYECEPIQKEGMRDLGDREARIVAGDKLKIKGREGRAHWVARRMNELHAVPLEVMRTVLEQGDLKAPGEKGFGRGIQDHIMASSHRPRRKLRHKPSHSTGMASGLAASSPMIYGLDGRRSVRASPAPMGPNELPPGPDPELAHGRGGYYSHHNSSVASLDSLATSYDSQSSMSSFSPSLHGYGSPRVGPASASATGAGSQSSSTYFPPVAGAPRSSTSTSVEHGSGKGRSSSLGSSARGPYPGVWRRMKRWSREAAKVVQLVESFARSESGSKAIAIAFEGHPSIKEEIVAGADGKGGLSTDTIGPTPGSLRNTLRCMRALDLASMVKELDEFKHFVRTWERREGPSKRVFAHNDAQYGNLLEIKSSAHGGANAAGTSNGHGGAGIDPGDRGGARDGGAGGPTELSLESPAIPAGMPRHHIAHPAASSSSSSSMDRQRGSVDSNATASPPVRATQRAASRSRARKPPPPHHKLVVIDFEYACPNPRAYDIANHFQEWRADYHHPTMSWSLRHHGAYPDEHQRRKWLRAYVEQGRLVRMRGRAIGLDNLPAPTEMALPPSVVSVPAPRGGSAASSTPASAATSTSSLVSGDSGYGAGRDDGTSNKQDTRASQFGALEKSLGGSGKAPGPGARTPSAHSLRSGTAATTPATETDVPPMAVAAVAAAPMTPAMTVTERAPKERRLSTESVSSSSWQAGSLAATPLGALDGVSSPAVDVPQSPQMLALARLDASIEKEVDRLDREVRVWSPATHAVWGLWGIVFAKEEVESVLARAIAEVESTGTGTVVRDAATTSVLRSAAQGQDEQGGQLHEAGSAESFDNLRYALGRFELFRAEFGDLKRLGLDRI</sequence>
<dbReference type="RefSeq" id="XP_007878445.1">
    <property type="nucleotide sequence ID" value="XM_007880254.1"/>
</dbReference>
<accession>A0A061HBY3</accession>
<dbReference type="EMBL" id="KE361630">
    <property type="protein sequence ID" value="EPQ29520.1"/>
    <property type="molecule type" value="Genomic_DNA"/>
</dbReference>
<evidence type="ECO:0008006" key="5">
    <source>
        <dbReference type="Google" id="ProtNLM"/>
    </source>
</evidence>
<feature type="compositionally biased region" description="Polar residues" evidence="2">
    <location>
        <begin position="28"/>
        <end position="38"/>
    </location>
</feature>
<proteinExistence type="inferred from homology"/>
<feature type="compositionally biased region" description="Low complexity" evidence="2">
    <location>
        <begin position="631"/>
        <end position="642"/>
    </location>
</feature>
<dbReference type="Proteomes" id="UP000053664">
    <property type="component" value="Unassembled WGS sequence"/>
</dbReference>
<dbReference type="KEGG" id="pfp:PFL1_02739"/>
<feature type="compositionally biased region" description="Polar residues" evidence="2">
    <location>
        <begin position="1037"/>
        <end position="1052"/>
    </location>
</feature>
<evidence type="ECO:0000313" key="3">
    <source>
        <dbReference type="EMBL" id="EPQ29520.1"/>
    </source>
</evidence>
<feature type="compositionally biased region" description="Basic residues" evidence="2">
    <location>
        <begin position="115"/>
        <end position="126"/>
    </location>
</feature>
<dbReference type="GO" id="GO:0005737">
    <property type="term" value="C:cytoplasm"/>
    <property type="evidence" value="ECO:0007669"/>
    <property type="project" value="TreeGrafter"/>
</dbReference>
<feature type="compositionally biased region" description="Acidic residues" evidence="2">
    <location>
        <begin position="229"/>
        <end position="248"/>
    </location>
</feature>
<dbReference type="GO" id="GO:0004305">
    <property type="term" value="F:ethanolamine kinase activity"/>
    <property type="evidence" value="ECO:0007669"/>
    <property type="project" value="TreeGrafter"/>
</dbReference>
<feature type="region of interest" description="Disordered" evidence="2">
    <location>
        <begin position="1072"/>
        <end position="1092"/>
    </location>
</feature>
<feature type="compositionally biased region" description="Low complexity" evidence="2">
    <location>
        <begin position="570"/>
        <end position="581"/>
    </location>
</feature>
<feature type="region of interest" description="Disordered" evidence="2">
    <location>
        <begin position="772"/>
        <end position="873"/>
    </location>
</feature>
<feature type="compositionally biased region" description="Basic and acidic residues" evidence="2">
    <location>
        <begin position="999"/>
        <end position="1010"/>
    </location>
</feature>
<feature type="region of interest" description="Disordered" evidence="2">
    <location>
        <begin position="485"/>
        <end position="552"/>
    </location>
</feature>
<dbReference type="HOGENOM" id="CLU_282686_0_0_1"/>
<organism evidence="3 4">
    <name type="scientific">Pseudozyma flocculosa PF-1</name>
    <dbReference type="NCBI Taxonomy" id="1277687"/>
    <lineage>
        <taxon>Eukaryota</taxon>
        <taxon>Fungi</taxon>
        <taxon>Dikarya</taxon>
        <taxon>Basidiomycota</taxon>
        <taxon>Ustilaginomycotina</taxon>
        <taxon>Ustilaginomycetes</taxon>
        <taxon>Ustilaginales</taxon>
        <taxon>Ustilaginaceae</taxon>
        <taxon>Pseudozyma</taxon>
    </lineage>
</organism>
<protein>
    <recommendedName>
        <fullName evidence="5">Choline kinase N-terminal domain-containing protein</fullName>
    </recommendedName>
</protein>
<feature type="region of interest" description="Disordered" evidence="2">
    <location>
        <begin position="206"/>
        <end position="248"/>
    </location>
</feature>
<dbReference type="SUPFAM" id="SSF56112">
    <property type="entry name" value="Protein kinase-like (PK-like)"/>
    <property type="match status" value="1"/>
</dbReference>
<feature type="region of interest" description="Disordered" evidence="2">
    <location>
        <begin position="570"/>
        <end position="642"/>
    </location>
</feature>
<reference evidence="3 4" key="1">
    <citation type="journal article" date="2013" name="Plant Cell">
        <title>The transition from a phytopathogenic smut ancestor to an anamorphic biocontrol agent deciphered by comparative whole-genome analysis.</title>
        <authorList>
            <person name="Lefebvre F."/>
            <person name="Joly D.L."/>
            <person name="Labbe C."/>
            <person name="Teichmann B."/>
            <person name="Linning R."/>
            <person name="Belzile F."/>
            <person name="Bakkeren G."/>
            <person name="Belanger R.R."/>
        </authorList>
    </citation>
    <scope>NUCLEOTIDE SEQUENCE [LARGE SCALE GENOMIC DNA]</scope>
    <source>
        <strain evidence="3 4">PF-1</strain>
    </source>
</reference>
<dbReference type="AlphaFoldDB" id="A0A061HBY3"/>
<dbReference type="eggNOG" id="KOG2686">
    <property type="taxonomic scope" value="Eukaryota"/>
</dbReference>
<evidence type="ECO:0000256" key="1">
    <source>
        <dbReference type="ARBA" id="ARBA00038211"/>
    </source>
</evidence>
<dbReference type="OrthoDB" id="10267235at2759"/>
<dbReference type="PANTHER" id="PTHR22603">
    <property type="entry name" value="CHOLINE/ETHANOALAMINE KINASE"/>
    <property type="match status" value="1"/>
</dbReference>
<feature type="compositionally biased region" description="Basic residues" evidence="2">
    <location>
        <begin position="488"/>
        <end position="499"/>
    </location>
</feature>
<comment type="similarity">
    <text evidence="1">Belongs to the choline/ethanolamine kinase family.</text>
</comment>
<feature type="compositionally biased region" description="Low complexity" evidence="2">
    <location>
        <begin position="57"/>
        <end position="70"/>
    </location>
</feature>
<evidence type="ECO:0000256" key="2">
    <source>
        <dbReference type="SAM" id="MobiDB-lite"/>
    </source>
</evidence>
<gene>
    <name evidence="3" type="ORF">PFL1_02739</name>
</gene>
<feature type="compositionally biased region" description="Low complexity" evidence="2">
    <location>
        <begin position="593"/>
        <end position="607"/>
    </location>
</feature>
<name>A0A061HBY3_9BASI</name>
<feature type="region of interest" description="Disordered" evidence="2">
    <location>
        <begin position="1"/>
        <end position="70"/>
    </location>
</feature>
<dbReference type="GO" id="GO:0006646">
    <property type="term" value="P:phosphatidylethanolamine biosynthetic process"/>
    <property type="evidence" value="ECO:0007669"/>
    <property type="project" value="TreeGrafter"/>
</dbReference>
<feature type="region of interest" description="Disordered" evidence="2">
    <location>
        <begin position="962"/>
        <end position="1057"/>
    </location>
</feature>
<feature type="compositionally biased region" description="Low complexity" evidence="2">
    <location>
        <begin position="962"/>
        <end position="992"/>
    </location>
</feature>